<dbReference type="PANTHER" id="PTHR47059">
    <property type="entry name" value="TETRATRICOPEPTIDE REPEAT PROTEIN 32"/>
    <property type="match status" value="1"/>
</dbReference>
<dbReference type="SUPFAM" id="SSF48452">
    <property type="entry name" value="TPR-like"/>
    <property type="match status" value="1"/>
</dbReference>
<dbReference type="PANTHER" id="PTHR47059:SF1">
    <property type="entry name" value="TETRATRICOPEPTIDE REPEAT PROTEIN 32"/>
    <property type="match status" value="1"/>
</dbReference>
<keyword evidence="3" id="KW-1185">Reference proteome</keyword>
<gene>
    <name evidence="2" type="primary">Ttc32</name>
    <name evidence="2" type="ORF">E2C01_023616</name>
</gene>
<dbReference type="OrthoDB" id="6355095at2759"/>
<keyword evidence="1" id="KW-0802">TPR repeat</keyword>
<organism evidence="2 3">
    <name type="scientific">Portunus trituberculatus</name>
    <name type="common">Swimming crab</name>
    <name type="synonym">Neptunus trituberculatus</name>
    <dbReference type="NCBI Taxonomy" id="210409"/>
    <lineage>
        <taxon>Eukaryota</taxon>
        <taxon>Metazoa</taxon>
        <taxon>Ecdysozoa</taxon>
        <taxon>Arthropoda</taxon>
        <taxon>Crustacea</taxon>
        <taxon>Multicrustacea</taxon>
        <taxon>Malacostraca</taxon>
        <taxon>Eumalacostraca</taxon>
        <taxon>Eucarida</taxon>
        <taxon>Decapoda</taxon>
        <taxon>Pleocyemata</taxon>
        <taxon>Brachyura</taxon>
        <taxon>Eubrachyura</taxon>
        <taxon>Portunoidea</taxon>
        <taxon>Portunidae</taxon>
        <taxon>Portuninae</taxon>
        <taxon>Portunus</taxon>
    </lineage>
</organism>
<comment type="caution">
    <text evidence="2">The sequence shown here is derived from an EMBL/GenBank/DDBJ whole genome shotgun (WGS) entry which is preliminary data.</text>
</comment>
<dbReference type="AlphaFoldDB" id="A0A5B7EC23"/>
<evidence type="ECO:0000313" key="3">
    <source>
        <dbReference type="Proteomes" id="UP000324222"/>
    </source>
</evidence>
<dbReference type="SMART" id="SM00028">
    <property type="entry name" value="TPR"/>
    <property type="match status" value="2"/>
</dbReference>
<dbReference type="PROSITE" id="PS50005">
    <property type="entry name" value="TPR"/>
    <property type="match status" value="1"/>
</dbReference>
<dbReference type="Proteomes" id="UP000324222">
    <property type="component" value="Unassembled WGS sequence"/>
</dbReference>
<dbReference type="EMBL" id="VSRR010002238">
    <property type="protein sequence ID" value="MPC30354.1"/>
    <property type="molecule type" value="Genomic_DNA"/>
</dbReference>
<proteinExistence type="predicted"/>
<dbReference type="InterPro" id="IPR019734">
    <property type="entry name" value="TPR_rpt"/>
</dbReference>
<reference evidence="2 3" key="1">
    <citation type="submission" date="2019-05" db="EMBL/GenBank/DDBJ databases">
        <title>Another draft genome of Portunus trituberculatus and its Hox gene families provides insights of decapod evolution.</title>
        <authorList>
            <person name="Jeong J.-H."/>
            <person name="Song I."/>
            <person name="Kim S."/>
            <person name="Choi T."/>
            <person name="Kim D."/>
            <person name="Ryu S."/>
            <person name="Kim W."/>
        </authorList>
    </citation>
    <scope>NUCLEOTIDE SEQUENCE [LARGE SCALE GENOMIC DNA]</scope>
    <source>
        <tissue evidence="2">Muscle</tissue>
    </source>
</reference>
<evidence type="ECO:0000256" key="1">
    <source>
        <dbReference type="PROSITE-ProRule" id="PRU00339"/>
    </source>
</evidence>
<dbReference type="Gene3D" id="1.25.40.10">
    <property type="entry name" value="Tetratricopeptide repeat domain"/>
    <property type="match status" value="1"/>
</dbReference>
<dbReference type="InterPro" id="IPR011990">
    <property type="entry name" value="TPR-like_helical_dom_sf"/>
</dbReference>
<dbReference type="Pfam" id="PF13414">
    <property type="entry name" value="TPR_11"/>
    <property type="match status" value="1"/>
</dbReference>
<sequence length="113" mass="12593">MACVEGILSEARACCCEGRFRQADRLYSQALTKLTALQDTQSALLAQLYNERGVCRYKQVYFDDAIEDYSQALKLNPSLAAAHYNRATIYYRLVGAESLVGLPGGSEVRPQQH</sequence>
<evidence type="ECO:0000313" key="2">
    <source>
        <dbReference type="EMBL" id="MPC30354.1"/>
    </source>
</evidence>
<accession>A0A5B7EC23</accession>
<protein>
    <submittedName>
        <fullName evidence="2">Tetratricopeptide repeat protein 32</fullName>
    </submittedName>
</protein>
<name>A0A5B7EC23_PORTR</name>
<feature type="repeat" description="TPR" evidence="1">
    <location>
        <begin position="46"/>
        <end position="79"/>
    </location>
</feature>